<dbReference type="Gene3D" id="2.160.20.10">
    <property type="entry name" value="Single-stranded right-handed beta-helix, Pectin lyase-like"/>
    <property type="match status" value="1"/>
</dbReference>
<dbReference type="Pfam" id="PF13229">
    <property type="entry name" value="Beta_helix"/>
    <property type="match status" value="1"/>
</dbReference>
<gene>
    <name evidence="2" type="ORF">C8P68_101676</name>
</gene>
<evidence type="ECO:0000259" key="1">
    <source>
        <dbReference type="Pfam" id="PF13229"/>
    </source>
</evidence>
<dbReference type="InterPro" id="IPR011050">
    <property type="entry name" value="Pectin_lyase_fold/virulence"/>
</dbReference>
<dbReference type="EMBL" id="QAOQ01000001">
    <property type="protein sequence ID" value="PTR01442.1"/>
    <property type="molecule type" value="Genomic_DNA"/>
</dbReference>
<name>A0A2T5JG83_9SPHI</name>
<proteinExistence type="predicted"/>
<dbReference type="InterPro" id="IPR039448">
    <property type="entry name" value="Beta_helix"/>
</dbReference>
<dbReference type="InterPro" id="IPR022441">
    <property type="entry name" value="Para_beta_helix_rpt-2"/>
</dbReference>
<dbReference type="SMART" id="SM00710">
    <property type="entry name" value="PbH1"/>
    <property type="match status" value="8"/>
</dbReference>
<organism evidence="2 3">
    <name type="scientific">Mucilaginibacter yixingensis</name>
    <dbReference type="NCBI Taxonomy" id="1295612"/>
    <lineage>
        <taxon>Bacteria</taxon>
        <taxon>Pseudomonadati</taxon>
        <taxon>Bacteroidota</taxon>
        <taxon>Sphingobacteriia</taxon>
        <taxon>Sphingobacteriales</taxon>
        <taxon>Sphingobacteriaceae</taxon>
        <taxon>Mucilaginibacter</taxon>
    </lineage>
</organism>
<dbReference type="AlphaFoldDB" id="A0A2T5JG83"/>
<dbReference type="InterPro" id="IPR012334">
    <property type="entry name" value="Pectin_lyas_fold"/>
</dbReference>
<keyword evidence="3" id="KW-1185">Reference proteome</keyword>
<feature type="domain" description="Right handed beta helix" evidence="1">
    <location>
        <begin position="11"/>
        <end position="212"/>
    </location>
</feature>
<accession>A0A2T5JG83</accession>
<dbReference type="RefSeq" id="WP_170113525.1">
    <property type="nucleotide sequence ID" value="NZ_CP160205.1"/>
</dbReference>
<evidence type="ECO:0000313" key="3">
    <source>
        <dbReference type="Proteomes" id="UP000244168"/>
    </source>
</evidence>
<evidence type="ECO:0000313" key="2">
    <source>
        <dbReference type="EMBL" id="PTR01442.1"/>
    </source>
</evidence>
<reference evidence="2 3" key="1">
    <citation type="submission" date="2018-04" db="EMBL/GenBank/DDBJ databases">
        <title>Genomic Encyclopedia of Archaeal and Bacterial Type Strains, Phase II (KMG-II): from individual species to whole genera.</title>
        <authorList>
            <person name="Goeker M."/>
        </authorList>
    </citation>
    <scope>NUCLEOTIDE SEQUENCE [LARGE SCALE GENOMIC DNA]</scope>
    <source>
        <strain evidence="2 3">DSM 26809</strain>
    </source>
</reference>
<dbReference type="Proteomes" id="UP000244168">
    <property type="component" value="Unassembled WGS sequence"/>
</dbReference>
<dbReference type="InterPro" id="IPR006626">
    <property type="entry name" value="PbH1"/>
</dbReference>
<sequence>MLAPVYTKAAAITLNGAHDITISGKSIVGGNVPCITLQNCYNVHITGNKLSNAKAVGVYLYNCKNITVDHNYITNVSSGVYADQSVTGGIVVTYNEFYNMQGPFPRGQFVQFNNVNGKGNAISFNVGENILGKSYAEDAISLYESNGTADSPILINGNRIRGGGPSPSGGGIMLGDNGGSYQLATNNTLVNPGQYGMAIAGGDHNSIVNNTIFGAQQSFTNVGIYVSNTGKNTVSNARVSGNQVCFYNKVNYQNNCWLAPGTAKPDGWDDTNQWGTKLDASILPATLF</sequence>
<protein>
    <submittedName>
        <fullName evidence="2">Parallel beta-helix repeat protein</fullName>
    </submittedName>
</protein>
<dbReference type="NCBIfam" id="TIGR03804">
    <property type="entry name" value="para_beta_helix"/>
    <property type="match status" value="1"/>
</dbReference>
<comment type="caution">
    <text evidence="2">The sequence shown here is derived from an EMBL/GenBank/DDBJ whole genome shotgun (WGS) entry which is preliminary data.</text>
</comment>
<dbReference type="SUPFAM" id="SSF51126">
    <property type="entry name" value="Pectin lyase-like"/>
    <property type="match status" value="1"/>
</dbReference>